<proteinExistence type="predicted"/>
<dbReference type="EMBL" id="AE016827">
    <property type="protein sequence ID" value="AAU38662.1"/>
    <property type="molecule type" value="Genomic_DNA"/>
</dbReference>
<keyword evidence="2" id="KW-1185">Reference proteome</keyword>
<name>Q65QU8_MANSM</name>
<reference evidence="1 2" key="1">
    <citation type="journal article" date="2004" name="Nat. Biotechnol.">
        <title>The genome sequence of the capnophilic rumen bacterium Mannheimia succiniciproducens.</title>
        <authorList>
            <person name="Hong S.H."/>
            <person name="Kim J.S."/>
            <person name="Lee S.Y."/>
            <person name="In Y.H."/>
            <person name="Choi S.S."/>
            <person name="Rih J.-K."/>
            <person name="Kim C.H."/>
            <person name="Jeong H."/>
            <person name="Hur C.G."/>
            <person name="Kim J.J."/>
        </authorList>
    </citation>
    <scope>NUCLEOTIDE SEQUENCE [LARGE SCALE GENOMIC DNA]</scope>
    <source>
        <strain evidence="2">KCTC 0769BP / MBEL55E</strain>
    </source>
</reference>
<dbReference type="HOGENOM" id="CLU_3397316_0_0_6"/>
<dbReference type="KEGG" id="msu:MS2055"/>
<dbReference type="Proteomes" id="UP000000607">
    <property type="component" value="Chromosome"/>
</dbReference>
<gene>
    <name evidence="1" type="ordered locus">MS2055</name>
</gene>
<evidence type="ECO:0000313" key="2">
    <source>
        <dbReference type="Proteomes" id="UP000000607"/>
    </source>
</evidence>
<dbReference type="AlphaFoldDB" id="Q65QU8"/>
<accession>Q65QU8</accession>
<protein>
    <submittedName>
        <fullName evidence="1">Uncharacterized protein</fullName>
    </submittedName>
</protein>
<organism evidence="1 2">
    <name type="scientific">Mannheimia succiniciproducens (strain KCTC 0769BP / MBEL55E)</name>
    <dbReference type="NCBI Taxonomy" id="221988"/>
    <lineage>
        <taxon>Bacteria</taxon>
        <taxon>Pseudomonadati</taxon>
        <taxon>Pseudomonadota</taxon>
        <taxon>Gammaproteobacteria</taxon>
        <taxon>Pasteurellales</taxon>
        <taxon>Pasteurellaceae</taxon>
        <taxon>Basfia</taxon>
    </lineage>
</organism>
<evidence type="ECO:0000313" key="1">
    <source>
        <dbReference type="EMBL" id="AAU38662.1"/>
    </source>
</evidence>
<sequence length="31" mass="3529">MMFPPSHGLFNVGMKKSAVKKTKILLNKVRK</sequence>